<accession>B4K1Y7</accession>
<feature type="non-terminal residue" evidence="2">
    <location>
        <position position="1"/>
    </location>
</feature>
<reference evidence="2 3" key="1">
    <citation type="journal article" date="2007" name="Nature">
        <title>Evolution of genes and genomes on the Drosophila phylogeny.</title>
        <authorList>
            <consortium name="Drosophila 12 Genomes Consortium"/>
            <person name="Clark A.G."/>
            <person name="Eisen M.B."/>
            <person name="Smith D.R."/>
            <person name="Bergman C.M."/>
            <person name="Oliver B."/>
            <person name="Markow T.A."/>
            <person name="Kaufman T.C."/>
            <person name="Kellis M."/>
            <person name="Gelbart W."/>
            <person name="Iyer V.N."/>
            <person name="Pollard D.A."/>
            <person name="Sackton T.B."/>
            <person name="Larracuente A.M."/>
            <person name="Singh N.D."/>
            <person name="Abad J.P."/>
            <person name="Abt D.N."/>
            <person name="Adryan B."/>
            <person name="Aguade M."/>
            <person name="Akashi H."/>
            <person name="Anderson W.W."/>
            <person name="Aquadro C.F."/>
            <person name="Ardell D.H."/>
            <person name="Arguello R."/>
            <person name="Artieri C.G."/>
            <person name="Barbash D.A."/>
            <person name="Barker D."/>
            <person name="Barsanti P."/>
            <person name="Batterham P."/>
            <person name="Batzoglou S."/>
            <person name="Begun D."/>
            <person name="Bhutkar A."/>
            <person name="Blanco E."/>
            <person name="Bosak S.A."/>
            <person name="Bradley R.K."/>
            <person name="Brand A.D."/>
            <person name="Brent M.R."/>
            <person name="Brooks A.N."/>
            <person name="Brown R.H."/>
            <person name="Butlin R.K."/>
            <person name="Caggese C."/>
            <person name="Calvi B.R."/>
            <person name="Bernardo de Carvalho A."/>
            <person name="Caspi A."/>
            <person name="Castrezana S."/>
            <person name="Celniker S.E."/>
            <person name="Chang J.L."/>
            <person name="Chapple C."/>
            <person name="Chatterji S."/>
            <person name="Chinwalla A."/>
            <person name="Civetta A."/>
            <person name="Clifton S.W."/>
            <person name="Comeron J.M."/>
            <person name="Costello J.C."/>
            <person name="Coyne J.A."/>
            <person name="Daub J."/>
            <person name="David R.G."/>
            <person name="Delcher A.L."/>
            <person name="Delehaunty K."/>
            <person name="Do C.B."/>
            <person name="Ebling H."/>
            <person name="Edwards K."/>
            <person name="Eickbush T."/>
            <person name="Evans J.D."/>
            <person name="Filipski A."/>
            <person name="Findeiss S."/>
            <person name="Freyhult E."/>
            <person name="Fulton L."/>
            <person name="Fulton R."/>
            <person name="Garcia A.C."/>
            <person name="Gardiner A."/>
            <person name="Garfield D.A."/>
            <person name="Garvin B.E."/>
            <person name="Gibson G."/>
            <person name="Gilbert D."/>
            <person name="Gnerre S."/>
            <person name="Godfrey J."/>
            <person name="Good R."/>
            <person name="Gotea V."/>
            <person name="Gravely B."/>
            <person name="Greenberg A.J."/>
            <person name="Griffiths-Jones S."/>
            <person name="Gross S."/>
            <person name="Guigo R."/>
            <person name="Gustafson E.A."/>
            <person name="Haerty W."/>
            <person name="Hahn M.W."/>
            <person name="Halligan D.L."/>
            <person name="Halpern A.L."/>
            <person name="Halter G.M."/>
            <person name="Han M.V."/>
            <person name="Heger A."/>
            <person name="Hillier L."/>
            <person name="Hinrichs A.S."/>
            <person name="Holmes I."/>
            <person name="Hoskins R.A."/>
            <person name="Hubisz M.J."/>
            <person name="Hultmark D."/>
            <person name="Huntley M.A."/>
            <person name="Jaffe D.B."/>
            <person name="Jagadeeshan S."/>
            <person name="Jeck W.R."/>
            <person name="Johnson J."/>
            <person name="Jones C.D."/>
            <person name="Jordan W.C."/>
            <person name="Karpen G.H."/>
            <person name="Kataoka E."/>
            <person name="Keightley P.D."/>
            <person name="Kheradpour P."/>
            <person name="Kirkness E.F."/>
            <person name="Koerich L.B."/>
            <person name="Kristiansen K."/>
            <person name="Kudrna D."/>
            <person name="Kulathinal R.J."/>
            <person name="Kumar S."/>
            <person name="Kwok R."/>
            <person name="Lander E."/>
            <person name="Langley C.H."/>
            <person name="Lapoint R."/>
            <person name="Lazzaro B.P."/>
            <person name="Lee S.J."/>
            <person name="Levesque L."/>
            <person name="Li R."/>
            <person name="Lin C.F."/>
            <person name="Lin M.F."/>
            <person name="Lindblad-Toh K."/>
            <person name="Llopart A."/>
            <person name="Long M."/>
            <person name="Low L."/>
            <person name="Lozovsky E."/>
            <person name="Lu J."/>
            <person name="Luo M."/>
            <person name="Machado C.A."/>
            <person name="Makalowski W."/>
            <person name="Marzo M."/>
            <person name="Matsuda M."/>
            <person name="Matzkin L."/>
            <person name="McAllister B."/>
            <person name="McBride C.S."/>
            <person name="McKernan B."/>
            <person name="McKernan K."/>
            <person name="Mendez-Lago M."/>
            <person name="Minx P."/>
            <person name="Mollenhauer M.U."/>
            <person name="Montooth K."/>
            <person name="Mount S.M."/>
            <person name="Mu X."/>
            <person name="Myers E."/>
            <person name="Negre B."/>
            <person name="Newfeld S."/>
            <person name="Nielsen R."/>
            <person name="Noor M.A."/>
            <person name="O'Grady P."/>
            <person name="Pachter L."/>
            <person name="Papaceit M."/>
            <person name="Parisi M.J."/>
            <person name="Parisi M."/>
            <person name="Parts L."/>
            <person name="Pedersen J.S."/>
            <person name="Pesole G."/>
            <person name="Phillippy A.M."/>
            <person name="Ponting C.P."/>
            <person name="Pop M."/>
            <person name="Porcelli D."/>
            <person name="Powell J.R."/>
            <person name="Prohaska S."/>
            <person name="Pruitt K."/>
            <person name="Puig M."/>
            <person name="Quesneville H."/>
            <person name="Ram K.R."/>
            <person name="Rand D."/>
            <person name="Rasmussen M.D."/>
            <person name="Reed L.K."/>
            <person name="Reenan R."/>
            <person name="Reily A."/>
            <person name="Remington K.A."/>
            <person name="Rieger T.T."/>
            <person name="Ritchie M.G."/>
            <person name="Robin C."/>
            <person name="Rogers Y.H."/>
            <person name="Rohde C."/>
            <person name="Rozas J."/>
            <person name="Rubenfield M.J."/>
            <person name="Ruiz A."/>
            <person name="Russo S."/>
            <person name="Salzberg S.L."/>
            <person name="Sanchez-Gracia A."/>
            <person name="Saranga D.J."/>
            <person name="Sato H."/>
            <person name="Schaeffer S.W."/>
            <person name="Schatz M.C."/>
            <person name="Schlenke T."/>
            <person name="Schwartz R."/>
            <person name="Segarra C."/>
            <person name="Singh R.S."/>
            <person name="Sirot L."/>
            <person name="Sirota M."/>
            <person name="Sisneros N.B."/>
            <person name="Smith C.D."/>
            <person name="Smith T.F."/>
            <person name="Spieth J."/>
            <person name="Stage D.E."/>
            <person name="Stark A."/>
            <person name="Stephan W."/>
            <person name="Strausberg R.L."/>
            <person name="Strempel S."/>
            <person name="Sturgill D."/>
            <person name="Sutton G."/>
            <person name="Sutton G.G."/>
            <person name="Tao W."/>
            <person name="Teichmann S."/>
            <person name="Tobari Y.N."/>
            <person name="Tomimura Y."/>
            <person name="Tsolas J.M."/>
            <person name="Valente V.L."/>
            <person name="Venter E."/>
            <person name="Venter J.C."/>
            <person name="Vicario S."/>
            <person name="Vieira F.G."/>
            <person name="Vilella A.J."/>
            <person name="Villasante A."/>
            <person name="Walenz B."/>
            <person name="Wang J."/>
            <person name="Wasserman M."/>
            <person name="Watts T."/>
            <person name="Wilson D."/>
            <person name="Wilson R.K."/>
            <person name="Wing R.A."/>
            <person name="Wolfner M.F."/>
            <person name="Wong A."/>
            <person name="Wong G.K."/>
            <person name="Wu C.I."/>
            <person name="Wu G."/>
            <person name="Yamamoto D."/>
            <person name="Yang H.P."/>
            <person name="Yang S.P."/>
            <person name="Yorke J.A."/>
            <person name="Yoshida K."/>
            <person name="Zdobnov E."/>
            <person name="Zhang P."/>
            <person name="Zhang Y."/>
            <person name="Zimin A.V."/>
            <person name="Baldwin J."/>
            <person name="Abdouelleil A."/>
            <person name="Abdulkadir J."/>
            <person name="Abebe A."/>
            <person name="Abera B."/>
            <person name="Abreu J."/>
            <person name="Acer S.C."/>
            <person name="Aftuck L."/>
            <person name="Alexander A."/>
            <person name="An P."/>
            <person name="Anderson E."/>
            <person name="Anderson S."/>
            <person name="Arachi H."/>
            <person name="Azer M."/>
            <person name="Bachantsang P."/>
            <person name="Barry A."/>
            <person name="Bayul T."/>
            <person name="Berlin A."/>
            <person name="Bessette D."/>
            <person name="Bloom T."/>
            <person name="Blye J."/>
            <person name="Boguslavskiy L."/>
            <person name="Bonnet C."/>
            <person name="Boukhgalter B."/>
            <person name="Bourzgui I."/>
            <person name="Brown A."/>
            <person name="Cahill P."/>
            <person name="Channer S."/>
            <person name="Cheshatsang Y."/>
            <person name="Chuda L."/>
            <person name="Citroen M."/>
            <person name="Collymore A."/>
            <person name="Cooke P."/>
            <person name="Costello M."/>
            <person name="D'Aco K."/>
            <person name="Daza R."/>
            <person name="De Haan G."/>
            <person name="DeGray S."/>
            <person name="DeMaso C."/>
            <person name="Dhargay N."/>
            <person name="Dooley K."/>
            <person name="Dooley E."/>
            <person name="Doricent M."/>
            <person name="Dorje P."/>
            <person name="Dorjee K."/>
            <person name="Dupes A."/>
            <person name="Elong R."/>
            <person name="Falk J."/>
            <person name="Farina A."/>
            <person name="Faro S."/>
            <person name="Ferguson D."/>
            <person name="Fisher S."/>
            <person name="Foley C.D."/>
            <person name="Franke A."/>
            <person name="Friedrich D."/>
            <person name="Gadbois L."/>
            <person name="Gearin G."/>
            <person name="Gearin C.R."/>
            <person name="Giannoukos G."/>
            <person name="Goode T."/>
            <person name="Graham J."/>
            <person name="Grandbois E."/>
            <person name="Grewal S."/>
            <person name="Gyaltsen K."/>
            <person name="Hafez N."/>
            <person name="Hagos B."/>
            <person name="Hall J."/>
            <person name="Henson C."/>
            <person name="Hollinger A."/>
            <person name="Honan T."/>
            <person name="Huard M.D."/>
            <person name="Hughes L."/>
            <person name="Hurhula B."/>
            <person name="Husby M.E."/>
            <person name="Kamat A."/>
            <person name="Kanga B."/>
            <person name="Kashin S."/>
            <person name="Khazanovich D."/>
            <person name="Kisner P."/>
            <person name="Lance K."/>
            <person name="Lara M."/>
            <person name="Lee W."/>
            <person name="Lennon N."/>
            <person name="Letendre F."/>
            <person name="LeVine R."/>
            <person name="Lipovsky A."/>
            <person name="Liu X."/>
            <person name="Liu J."/>
            <person name="Liu S."/>
            <person name="Lokyitsang T."/>
            <person name="Lokyitsang Y."/>
            <person name="Lubonja R."/>
            <person name="Lui A."/>
            <person name="MacDonald P."/>
            <person name="Magnisalis V."/>
            <person name="Maru K."/>
            <person name="Matthews C."/>
            <person name="McCusker W."/>
            <person name="McDonough S."/>
            <person name="Mehta T."/>
            <person name="Meldrim J."/>
            <person name="Meneus L."/>
            <person name="Mihai O."/>
            <person name="Mihalev A."/>
            <person name="Mihova T."/>
            <person name="Mittelman R."/>
            <person name="Mlenga V."/>
            <person name="Montmayeur A."/>
            <person name="Mulrain L."/>
            <person name="Navidi A."/>
            <person name="Naylor J."/>
            <person name="Negash T."/>
            <person name="Nguyen T."/>
            <person name="Nguyen N."/>
            <person name="Nicol R."/>
            <person name="Norbu C."/>
            <person name="Norbu N."/>
            <person name="Novod N."/>
            <person name="O'Neill B."/>
            <person name="Osman S."/>
            <person name="Markiewicz E."/>
            <person name="Oyono O.L."/>
            <person name="Patti C."/>
            <person name="Phunkhang P."/>
            <person name="Pierre F."/>
            <person name="Priest M."/>
            <person name="Raghuraman S."/>
            <person name="Rege F."/>
            <person name="Reyes R."/>
            <person name="Rise C."/>
            <person name="Rogov P."/>
            <person name="Ross K."/>
            <person name="Ryan E."/>
            <person name="Settipalli S."/>
            <person name="Shea T."/>
            <person name="Sherpa N."/>
            <person name="Shi L."/>
            <person name="Shih D."/>
            <person name="Sparrow T."/>
            <person name="Spaulding J."/>
            <person name="Stalker J."/>
            <person name="Stange-Thomann N."/>
            <person name="Stavropoulos S."/>
            <person name="Stone C."/>
            <person name="Strader C."/>
            <person name="Tesfaye S."/>
            <person name="Thomson T."/>
            <person name="Thoulutsang Y."/>
            <person name="Thoulutsang D."/>
            <person name="Topham K."/>
            <person name="Topping I."/>
            <person name="Tsamla T."/>
            <person name="Vassiliev H."/>
            <person name="Vo A."/>
            <person name="Wangchuk T."/>
            <person name="Wangdi T."/>
            <person name="Weiand M."/>
            <person name="Wilkinson J."/>
            <person name="Wilson A."/>
            <person name="Yadav S."/>
            <person name="Young G."/>
            <person name="Yu Q."/>
            <person name="Zembek L."/>
            <person name="Zhong D."/>
            <person name="Zimmer A."/>
            <person name="Zwirko Z."/>
            <person name="Jaffe D.B."/>
            <person name="Alvarez P."/>
            <person name="Brockman W."/>
            <person name="Butler J."/>
            <person name="Chin C."/>
            <person name="Gnerre S."/>
            <person name="Grabherr M."/>
            <person name="Kleber M."/>
            <person name="Mauceli E."/>
            <person name="MacCallum I."/>
        </authorList>
    </citation>
    <scope>NUCLEOTIDE SEQUENCE [LARGE SCALE GENOMIC DNA]</scope>
    <source>
        <strain evidence="3">Tucson 15287-2541.00</strain>
    </source>
</reference>
<proteinExistence type="predicted"/>
<evidence type="ECO:0000313" key="2">
    <source>
        <dbReference type="EMBL" id="EDW04966.1"/>
    </source>
</evidence>
<evidence type="ECO:0000313" key="3">
    <source>
        <dbReference type="Proteomes" id="UP000001070"/>
    </source>
</evidence>
<dbReference type="AlphaFoldDB" id="B4K1Y7"/>
<evidence type="ECO:0000256" key="1">
    <source>
        <dbReference type="SAM" id="SignalP"/>
    </source>
</evidence>
<feature type="chain" id="PRO_5002813190" evidence="1">
    <location>
        <begin position="19"/>
        <end position="126"/>
    </location>
</feature>
<dbReference type="EMBL" id="CH918108">
    <property type="protein sequence ID" value="EDW04966.1"/>
    <property type="molecule type" value="Genomic_DNA"/>
</dbReference>
<dbReference type="Proteomes" id="UP000001070">
    <property type="component" value="Unassembled WGS sequence"/>
</dbReference>
<protein>
    <submittedName>
        <fullName evidence="2">GH22447</fullName>
    </submittedName>
</protein>
<sequence>LQIFSWIFLAHRLHFGHTCQYTEHNCADSSGDAFADECDTHWSGCCRSGRDVGVYTIHSARLYTQRSFAAGRATKLQLGVLHQVPFDICPGAAHHFNLADSYAGCVALYSRTATEEMEDAIDALWL</sequence>
<feature type="signal peptide" evidence="1">
    <location>
        <begin position="1"/>
        <end position="18"/>
    </location>
</feature>
<organism evidence="3">
    <name type="scientific">Drosophila grimshawi</name>
    <name type="common">Hawaiian fruit fly</name>
    <name type="synonym">Idiomyia grimshawi</name>
    <dbReference type="NCBI Taxonomy" id="7222"/>
    <lineage>
        <taxon>Eukaryota</taxon>
        <taxon>Metazoa</taxon>
        <taxon>Ecdysozoa</taxon>
        <taxon>Arthropoda</taxon>
        <taxon>Hexapoda</taxon>
        <taxon>Insecta</taxon>
        <taxon>Pterygota</taxon>
        <taxon>Neoptera</taxon>
        <taxon>Endopterygota</taxon>
        <taxon>Diptera</taxon>
        <taxon>Brachycera</taxon>
        <taxon>Muscomorpha</taxon>
        <taxon>Ephydroidea</taxon>
        <taxon>Drosophilidae</taxon>
        <taxon>Drosophila</taxon>
        <taxon>Hawaiian Drosophila</taxon>
    </lineage>
</organism>
<keyword evidence="3" id="KW-1185">Reference proteome</keyword>
<dbReference type="HOGENOM" id="CLU_1987113_0_0_1"/>
<keyword evidence="1" id="KW-0732">Signal</keyword>
<name>B4K1Y7_DROGR</name>
<gene>
    <name evidence="2" type="primary">Dgri\GH22447</name>
    <name evidence="2" type="ORF">Dgri_GH22447</name>
</gene>
<dbReference type="InParanoid" id="B4K1Y7"/>